<keyword evidence="2" id="KW-1133">Transmembrane helix</keyword>
<comment type="caution">
    <text evidence="3">The sequence shown here is derived from an EMBL/GenBank/DDBJ whole genome shotgun (WGS) entry which is preliminary data.</text>
</comment>
<feature type="transmembrane region" description="Helical" evidence="2">
    <location>
        <begin position="76"/>
        <end position="94"/>
    </location>
</feature>
<accession>A0A939TQL4</accession>
<dbReference type="PANTHER" id="PTHR41282:SF1">
    <property type="entry name" value="CONSERVED TRANSMEMBRANE PROTEIN-RELATED"/>
    <property type="match status" value="1"/>
</dbReference>
<keyword evidence="4" id="KW-1185">Reference proteome</keyword>
<feature type="transmembrane region" description="Helical" evidence="2">
    <location>
        <begin position="100"/>
        <end position="121"/>
    </location>
</feature>
<feature type="transmembrane region" description="Helical" evidence="2">
    <location>
        <begin position="128"/>
        <end position="148"/>
    </location>
</feature>
<feature type="compositionally biased region" description="Low complexity" evidence="1">
    <location>
        <begin position="13"/>
        <end position="26"/>
    </location>
</feature>
<name>A0A939TQL4_9MICO</name>
<dbReference type="Proteomes" id="UP000680132">
    <property type="component" value="Unassembled WGS sequence"/>
</dbReference>
<evidence type="ECO:0000256" key="1">
    <source>
        <dbReference type="SAM" id="MobiDB-lite"/>
    </source>
</evidence>
<evidence type="ECO:0000256" key="2">
    <source>
        <dbReference type="SAM" id="Phobius"/>
    </source>
</evidence>
<feature type="transmembrane region" description="Helical" evidence="2">
    <location>
        <begin position="188"/>
        <end position="210"/>
    </location>
</feature>
<dbReference type="AlphaFoldDB" id="A0A939TQL4"/>
<feature type="region of interest" description="Disordered" evidence="1">
    <location>
        <begin position="1"/>
        <end position="39"/>
    </location>
</feature>
<dbReference type="PANTHER" id="PTHR41282">
    <property type="entry name" value="CONSERVED TRANSMEMBRANE PROTEIN-RELATED"/>
    <property type="match status" value="1"/>
</dbReference>
<reference evidence="3" key="1">
    <citation type="submission" date="2021-03" db="EMBL/GenBank/DDBJ databases">
        <title>Microbacterium sp. nov., a novel actinobacterium isolated from cow dung.</title>
        <authorList>
            <person name="Zhang L."/>
        </authorList>
    </citation>
    <scope>NUCLEOTIDE SEQUENCE</scope>
    <source>
        <strain evidence="3">NEAU-LLB</strain>
    </source>
</reference>
<dbReference type="InterPro" id="IPR010539">
    <property type="entry name" value="BaxI_1-like"/>
</dbReference>
<evidence type="ECO:0000313" key="4">
    <source>
        <dbReference type="Proteomes" id="UP000680132"/>
    </source>
</evidence>
<keyword evidence="2" id="KW-0472">Membrane</keyword>
<feature type="transmembrane region" description="Helical" evidence="2">
    <location>
        <begin position="276"/>
        <end position="298"/>
    </location>
</feature>
<sequence length="302" mass="31478">MAKFGFTDPAFQTSTRPPAAPTSSSPYGPGFDARPQGAGLVPPAPHAEHLEGMFSAPAAGAVDTGRMTVEDTIHKTIASFAVLLVGAVAGWFFTLQNPGLGMGIAIVGALVGFVLGLVNAFKRLPGAGLVLTYSAAQGLFIGAFSLWMELAFPGIVFQATLATVAVVGVTLALFSSGKVRTSPKANKIFLVALLGYGVFSLLNLGLMWFGGNIPFGNGTFGDLAWGVRSIEVMGIPLGVIIGVLAVLMGAYSLVMDFEFVQNGARNGAPRKLGWKASFGIVATVVWIYVEILRILAILRGND</sequence>
<feature type="transmembrane region" description="Helical" evidence="2">
    <location>
        <begin position="154"/>
        <end position="176"/>
    </location>
</feature>
<evidence type="ECO:0000313" key="3">
    <source>
        <dbReference type="EMBL" id="MBO3663585.1"/>
    </source>
</evidence>
<dbReference type="EMBL" id="JAGFOA010000003">
    <property type="protein sequence ID" value="MBO3663585.1"/>
    <property type="molecule type" value="Genomic_DNA"/>
</dbReference>
<dbReference type="RefSeq" id="WP_208502819.1">
    <property type="nucleotide sequence ID" value="NZ_JAGFOA010000003.1"/>
</dbReference>
<organism evidence="3 4">
    <name type="scientific">Microbacterium stercoris</name>
    <dbReference type="NCBI Taxonomy" id="2820289"/>
    <lineage>
        <taxon>Bacteria</taxon>
        <taxon>Bacillati</taxon>
        <taxon>Actinomycetota</taxon>
        <taxon>Actinomycetes</taxon>
        <taxon>Micrococcales</taxon>
        <taxon>Microbacteriaceae</taxon>
        <taxon>Microbacterium</taxon>
    </lineage>
</organism>
<dbReference type="Pfam" id="PF12811">
    <property type="entry name" value="BaxI_1"/>
    <property type="match status" value="1"/>
</dbReference>
<protein>
    <submittedName>
        <fullName evidence="3">Bax inhibitor-1/YccA family protein</fullName>
    </submittedName>
</protein>
<feature type="transmembrane region" description="Helical" evidence="2">
    <location>
        <begin position="230"/>
        <end position="255"/>
    </location>
</feature>
<proteinExistence type="predicted"/>
<gene>
    <name evidence="3" type="ORF">J5V96_08660</name>
</gene>
<keyword evidence="2" id="KW-0812">Transmembrane</keyword>